<proteinExistence type="predicted"/>
<name>A0ABQ8UBF2_9EUKA</name>
<dbReference type="EMBL" id="JAPMOS010000110">
    <property type="protein sequence ID" value="KAJ4455373.1"/>
    <property type="molecule type" value="Genomic_DNA"/>
</dbReference>
<protein>
    <submittedName>
        <fullName evidence="1">Uncharacterized protein</fullName>
    </submittedName>
</protein>
<keyword evidence="2" id="KW-1185">Reference proteome</keyword>
<reference evidence="1" key="1">
    <citation type="journal article" date="2022" name="bioRxiv">
        <title>Genomics of Preaxostyla Flagellates Illuminates Evolutionary Transitions and the Path Towards Mitochondrial Loss.</title>
        <authorList>
            <person name="Novak L.V.F."/>
            <person name="Treitli S.C."/>
            <person name="Pyrih J."/>
            <person name="Halakuc P."/>
            <person name="Pipaliya S.V."/>
            <person name="Vacek V."/>
            <person name="Brzon O."/>
            <person name="Soukal P."/>
            <person name="Eme L."/>
            <person name="Dacks J.B."/>
            <person name="Karnkowska A."/>
            <person name="Elias M."/>
            <person name="Hampl V."/>
        </authorList>
    </citation>
    <scope>NUCLEOTIDE SEQUENCE</scope>
    <source>
        <strain evidence="1">RCP-MX</strain>
    </source>
</reference>
<sequence length="109" mass="11957">MVCFWTVFDGSQRLYLSGKPHLDGLFSGNGRNYLSILVSGVWSCPSAPTRGATKRLFLQSQTPFGVLHSRGQALGTWPCPPVPLPLCGLFEPDHRTSGPRALSLRKLVF</sequence>
<dbReference type="Proteomes" id="UP001141327">
    <property type="component" value="Unassembled WGS sequence"/>
</dbReference>
<evidence type="ECO:0000313" key="2">
    <source>
        <dbReference type="Proteomes" id="UP001141327"/>
    </source>
</evidence>
<accession>A0ABQ8UBF2</accession>
<organism evidence="1 2">
    <name type="scientific">Paratrimastix pyriformis</name>
    <dbReference type="NCBI Taxonomy" id="342808"/>
    <lineage>
        <taxon>Eukaryota</taxon>
        <taxon>Metamonada</taxon>
        <taxon>Preaxostyla</taxon>
        <taxon>Paratrimastigidae</taxon>
        <taxon>Paratrimastix</taxon>
    </lineage>
</organism>
<comment type="caution">
    <text evidence="1">The sequence shown here is derived from an EMBL/GenBank/DDBJ whole genome shotgun (WGS) entry which is preliminary data.</text>
</comment>
<evidence type="ECO:0000313" key="1">
    <source>
        <dbReference type="EMBL" id="KAJ4455373.1"/>
    </source>
</evidence>
<gene>
    <name evidence="1" type="ORF">PAPYR_9711</name>
</gene>